<feature type="compositionally biased region" description="Basic and acidic residues" evidence="4">
    <location>
        <begin position="259"/>
        <end position="274"/>
    </location>
</feature>
<dbReference type="InterPro" id="IPR003439">
    <property type="entry name" value="ABC_transporter-like_ATP-bd"/>
</dbReference>
<dbReference type="EMBL" id="JACBGI020000011">
    <property type="protein sequence ID" value="MBF6058116.1"/>
    <property type="molecule type" value="Genomic_DNA"/>
</dbReference>
<dbReference type="SUPFAM" id="SSF52540">
    <property type="entry name" value="P-loop containing nucleoside triphosphate hydrolases"/>
    <property type="match status" value="2"/>
</dbReference>
<comment type="caution">
    <text evidence="6">The sequence shown here is derived from an EMBL/GenBank/DDBJ whole genome shotgun (WGS) entry which is preliminary data.</text>
</comment>
<gene>
    <name evidence="6" type="ORF">H8792_007150</name>
</gene>
<keyword evidence="3 6" id="KW-0067">ATP-binding</keyword>
<accession>A0ABS0BZ51</accession>
<dbReference type="Pfam" id="PF00005">
    <property type="entry name" value="ABC_tran"/>
    <property type="match status" value="2"/>
</dbReference>
<dbReference type="Gene3D" id="3.40.50.300">
    <property type="entry name" value="P-loop containing nucleotide triphosphate hydrolases"/>
    <property type="match status" value="2"/>
</dbReference>
<evidence type="ECO:0000256" key="1">
    <source>
        <dbReference type="ARBA" id="ARBA00022737"/>
    </source>
</evidence>
<name>A0ABS0BZ51_9GAMM</name>
<dbReference type="PANTHER" id="PTHR19211:SF6">
    <property type="entry name" value="BLL7188 PROTEIN"/>
    <property type="match status" value="1"/>
</dbReference>
<evidence type="ECO:0000256" key="2">
    <source>
        <dbReference type="ARBA" id="ARBA00022741"/>
    </source>
</evidence>
<feature type="domain" description="ABC transporter" evidence="5">
    <location>
        <begin position="7"/>
        <end position="240"/>
    </location>
</feature>
<dbReference type="PROSITE" id="PS50893">
    <property type="entry name" value="ABC_TRANSPORTER_2"/>
    <property type="match status" value="2"/>
</dbReference>
<keyword evidence="2" id="KW-0547">Nucleotide-binding</keyword>
<dbReference type="PROSITE" id="PS00211">
    <property type="entry name" value="ABC_TRANSPORTER_1"/>
    <property type="match status" value="1"/>
</dbReference>
<dbReference type="Proteomes" id="UP001193680">
    <property type="component" value="Unassembled WGS sequence"/>
</dbReference>
<evidence type="ECO:0000259" key="5">
    <source>
        <dbReference type="PROSITE" id="PS50893"/>
    </source>
</evidence>
<protein>
    <submittedName>
        <fullName evidence="6">ABC-F family ATP-binding cassette domain-containing protein</fullName>
    </submittedName>
</protein>
<reference evidence="6 7" key="1">
    <citation type="submission" date="2020-06" db="EMBL/GenBank/DDBJ databases">
        <authorList>
            <person name="Scott K."/>
        </authorList>
    </citation>
    <scope>NUCLEOTIDE SEQUENCE [LARGE SCALE GENOMIC DNA]</scope>
    <source>
        <strain evidence="6 7">HH1</strain>
    </source>
</reference>
<reference evidence="6 7" key="2">
    <citation type="submission" date="2020-11" db="EMBL/GenBank/DDBJ databases">
        <title>Sulfur oxidizing isolate from Hospital Hole Sinkhole.</title>
        <authorList>
            <person name="Scott K.M."/>
        </authorList>
    </citation>
    <scope>NUCLEOTIDE SEQUENCE [LARGE SCALE GENOMIC DNA]</scope>
    <source>
        <strain evidence="6 7">HH1</strain>
    </source>
</reference>
<feature type="region of interest" description="Disordered" evidence="4">
    <location>
        <begin position="254"/>
        <end position="274"/>
    </location>
</feature>
<evidence type="ECO:0000256" key="3">
    <source>
        <dbReference type="ARBA" id="ARBA00022840"/>
    </source>
</evidence>
<dbReference type="GO" id="GO:0005524">
    <property type="term" value="F:ATP binding"/>
    <property type="evidence" value="ECO:0007669"/>
    <property type="project" value="UniProtKB-KW"/>
</dbReference>
<evidence type="ECO:0000256" key="4">
    <source>
        <dbReference type="SAM" id="MobiDB-lite"/>
    </source>
</evidence>
<proteinExistence type="predicted"/>
<dbReference type="InterPro" id="IPR003593">
    <property type="entry name" value="AAA+_ATPase"/>
</dbReference>
<evidence type="ECO:0000313" key="6">
    <source>
        <dbReference type="EMBL" id="MBF6058116.1"/>
    </source>
</evidence>
<keyword evidence="1" id="KW-0677">Repeat</keyword>
<dbReference type="InterPro" id="IPR017871">
    <property type="entry name" value="ABC_transporter-like_CS"/>
</dbReference>
<dbReference type="PANTHER" id="PTHR19211">
    <property type="entry name" value="ATP-BINDING TRANSPORT PROTEIN-RELATED"/>
    <property type="match status" value="1"/>
</dbReference>
<feature type="domain" description="ABC transporter" evidence="5">
    <location>
        <begin position="339"/>
        <end position="543"/>
    </location>
</feature>
<sequence>MTHTTFVTLDRVRYQHPNGQLLFDSLSATFDNRPTGLVGDNGTGKSTLARILAGDLTATDGHVTLSGRLFYVPQTIHPHDGETLVDLLQIRTPLEALARIEQGSTDPNDFEDVGERWLIRQSAEQALAQFGLGHLNLNTPLSQLSGGEITRVALIGAFISDADFLILDEPTNHLDRRQRSRLHQYIRDWNGGLLVISHDRELLNLMSRTLELTPQGLKSYGGNFDFYLQQKQHEQQVLSEKLEHARLERKKGLHALQQQKERQQKRLHRAAKEARQGNQAKALLDFQKNRSQQYTGKQQAQARQSQATLHQNVSDAAKVMENEADYYFFPPETRLETSKQVLRIERLHFPFGLMAGTTLDLHLMGPQRVALIGENGCGKSTLLKLVSGQIVPQAETMQIYVTTAYIDQHASLLDPNQTVLQQLLSAGDLSEADARQKLAQIALTADKTDLPSSHLSGGERIKAALLLATLRKPTPQLLLLDEPTNHIDYRSKQALIKMLNQYQGALMVASHDMEFLQALNPTHQFKWERKNQAPHLEVWQLIDYG</sequence>
<dbReference type="InterPro" id="IPR050611">
    <property type="entry name" value="ABCF"/>
</dbReference>
<keyword evidence="7" id="KW-1185">Reference proteome</keyword>
<dbReference type="RefSeq" id="WP_185978260.1">
    <property type="nucleotide sequence ID" value="NZ_JACBGI020000011.1"/>
</dbReference>
<organism evidence="6 7">
    <name type="scientific">Thiomicrorhabdus heinhorstiae</name>
    <dbReference type="NCBI Taxonomy" id="2748010"/>
    <lineage>
        <taxon>Bacteria</taxon>
        <taxon>Pseudomonadati</taxon>
        <taxon>Pseudomonadota</taxon>
        <taxon>Gammaproteobacteria</taxon>
        <taxon>Thiotrichales</taxon>
        <taxon>Piscirickettsiaceae</taxon>
        <taxon>Thiomicrorhabdus</taxon>
    </lineage>
</organism>
<dbReference type="InterPro" id="IPR027417">
    <property type="entry name" value="P-loop_NTPase"/>
</dbReference>
<evidence type="ECO:0000313" key="7">
    <source>
        <dbReference type="Proteomes" id="UP001193680"/>
    </source>
</evidence>
<dbReference type="SMART" id="SM00382">
    <property type="entry name" value="AAA"/>
    <property type="match status" value="2"/>
</dbReference>